<dbReference type="InterPro" id="IPR013762">
    <property type="entry name" value="Integrase-like_cat_sf"/>
</dbReference>
<dbReference type="InterPro" id="IPR002104">
    <property type="entry name" value="Integrase_catalytic"/>
</dbReference>
<gene>
    <name evidence="3" type="ORF">Zmor_026942</name>
</gene>
<dbReference type="InterPro" id="IPR052787">
    <property type="entry name" value="MAVS"/>
</dbReference>
<dbReference type="GO" id="GO:0003677">
    <property type="term" value="F:DNA binding"/>
    <property type="evidence" value="ECO:0007669"/>
    <property type="project" value="InterPro"/>
</dbReference>
<evidence type="ECO:0000256" key="1">
    <source>
        <dbReference type="ARBA" id="ARBA00023172"/>
    </source>
</evidence>
<dbReference type="Proteomes" id="UP001168821">
    <property type="component" value="Unassembled WGS sequence"/>
</dbReference>
<keyword evidence="4" id="KW-1185">Reference proteome</keyword>
<accession>A0AA38HWT1</accession>
<keyword evidence="1" id="KW-0233">DNA recombination</keyword>
<feature type="domain" description="Tyr recombinase" evidence="2">
    <location>
        <begin position="58"/>
        <end position="166"/>
    </location>
</feature>
<proteinExistence type="predicted"/>
<dbReference type="Pfam" id="PF00589">
    <property type="entry name" value="Phage_integrase"/>
    <property type="match status" value="1"/>
</dbReference>
<dbReference type="Gene3D" id="1.10.443.10">
    <property type="entry name" value="Intergrase catalytic core"/>
    <property type="match status" value="1"/>
</dbReference>
<dbReference type="PANTHER" id="PTHR21446:SF12">
    <property type="entry name" value="POTASSIUM CHANNEL TETRAMERIZATION DOMAIN CONTAINING 1"/>
    <property type="match status" value="1"/>
</dbReference>
<dbReference type="PANTHER" id="PTHR21446">
    <property type="entry name" value="DUF3504 DOMAIN-CONTAINING PROTEIN"/>
    <property type="match status" value="1"/>
</dbReference>
<dbReference type="GO" id="GO:0015074">
    <property type="term" value="P:DNA integration"/>
    <property type="evidence" value="ECO:0007669"/>
    <property type="project" value="InterPro"/>
</dbReference>
<sequence length="210" mass="24069">MDRWGGSKLFIDYFDEELDTAERTKGRIVYNPPFSKTAVVEKKKWLVQNLADPDKCPVRLYRKLLEKRGKHITSKRLFLTPNAHWKKKDSGFFKNCPLGKNEISKWTSLGAAQMGLDIKKRKITNHSNRSVAVSNLAEASVDKNQIAKISGHGSVSYIRSYLQINSTHHVAIVEKIRPEQQQGTNNNVNPNENVNSSKILYKNCVFNYYK</sequence>
<dbReference type="AlphaFoldDB" id="A0AA38HWT1"/>
<dbReference type="InterPro" id="IPR011010">
    <property type="entry name" value="DNA_brk_join_enz"/>
</dbReference>
<evidence type="ECO:0000259" key="2">
    <source>
        <dbReference type="Pfam" id="PF00589"/>
    </source>
</evidence>
<comment type="caution">
    <text evidence="3">The sequence shown here is derived from an EMBL/GenBank/DDBJ whole genome shotgun (WGS) entry which is preliminary data.</text>
</comment>
<dbReference type="SUPFAM" id="SSF56349">
    <property type="entry name" value="DNA breaking-rejoining enzymes"/>
    <property type="match status" value="1"/>
</dbReference>
<dbReference type="GO" id="GO:0006310">
    <property type="term" value="P:DNA recombination"/>
    <property type="evidence" value="ECO:0007669"/>
    <property type="project" value="UniProtKB-KW"/>
</dbReference>
<dbReference type="EMBL" id="JALNTZ010000008">
    <property type="protein sequence ID" value="KAJ3644276.1"/>
    <property type="molecule type" value="Genomic_DNA"/>
</dbReference>
<name>A0AA38HWT1_9CUCU</name>
<evidence type="ECO:0000313" key="4">
    <source>
        <dbReference type="Proteomes" id="UP001168821"/>
    </source>
</evidence>
<protein>
    <recommendedName>
        <fullName evidence="2">Tyr recombinase domain-containing protein</fullName>
    </recommendedName>
</protein>
<organism evidence="3 4">
    <name type="scientific">Zophobas morio</name>
    <dbReference type="NCBI Taxonomy" id="2755281"/>
    <lineage>
        <taxon>Eukaryota</taxon>
        <taxon>Metazoa</taxon>
        <taxon>Ecdysozoa</taxon>
        <taxon>Arthropoda</taxon>
        <taxon>Hexapoda</taxon>
        <taxon>Insecta</taxon>
        <taxon>Pterygota</taxon>
        <taxon>Neoptera</taxon>
        <taxon>Endopterygota</taxon>
        <taxon>Coleoptera</taxon>
        <taxon>Polyphaga</taxon>
        <taxon>Cucujiformia</taxon>
        <taxon>Tenebrionidae</taxon>
        <taxon>Zophobas</taxon>
    </lineage>
</organism>
<evidence type="ECO:0000313" key="3">
    <source>
        <dbReference type="EMBL" id="KAJ3644276.1"/>
    </source>
</evidence>
<reference evidence="3" key="1">
    <citation type="journal article" date="2023" name="G3 (Bethesda)">
        <title>Whole genome assemblies of Zophobas morio and Tenebrio molitor.</title>
        <authorList>
            <person name="Kaur S."/>
            <person name="Stinson S.A."/>
            <person name="diCenzo G.C."/>
        </authorList>
    </citation>
    <scope>NUCLEOTIDE SEQUENCE</scope>
    <source>
        <strain evidence="3">QUZm001</strain>
    </source>
</reference>